<evidence type="ECO:0000256" key="3">
    <source>
        <dbReference type="ARBA" id="ARBA00022737"/>
    </source>
</evidence>
<evidence type="ECO:0000313" key="8">
    <source>
        <dbReference type="EMBL" id="OSD08467.1"/>
    </source>
</evidence>
<dbReference type="CDD" id="cd09135">
    <property type="entry name" value="PLDc_PGS1_euk_1"/>
    <property type="match status" value="1"/>
</dbReference>
<dbReference type="EC" id="2.7.8.5" evidence="7"/>
<dbReference type="GO" id="GO:0032049">
    <property type="term" value="P:cardiolipin biosynthetic process"/>
    <property type="evidence" value="ECO:0007669"/>
    <property type="project" value="InterPro"/>
</dbReference>
<dbReference type="Proteomes" id="UP000193067">
    <property type="component" value="Unassembled WGS sequence"/>
</dbReference>
<evidence type="ECO:0000256" key="4">
    <source>
        <dbReference type="ARBA" id="ARBA00023098"/>
    </source>
</evidence>
<evidence type="ECO:0000256" key="5">
    <source>
        <dbReference type="ARBA" id="ARBA00023209"/>
    </source>
</evidence>
<dbReference type="GO" id="GO:0005524">
    <property type="term" value="F:ATP binding"/>
    <property type="evidence" value="ECO:0007669"/>
    <property type="project" value="UniProtKB-KW"/>
</dbReference>
<accession>A0A1Y2J554</accession>
<dbReference type="CDD" id="cd09137">
    <property type="entry name" value="PLDc_PGS1_euk_2"/>
    <property type="match status" value="1"/>
</dbReference>
<keyword evidence="7" id="KW-0067">ATP-binding</keyword>
<keyword evidence="3" id="KW-0677">Repeat</keyword>
<dbReference type="GO" id="GO:0005739">
    <property type="term" value="C:mitochondrion"/>
    <property type="evidence" value="ECO:0007669"/>
    <property type="project" value="UniProtKB-SubCell"/>
</dbReference>
<sequence length="527" mass="59560">MFNTARNALSNSRLRVYSALLPVAAAQRPRKVSTVSFDPTIRQFLVKLAEHQPCFSMRSSDVSILHEPRLFYQTLLNMIRNAQHRLFISSLYIGSEDLELIDAIRTSLRTNPTLHVYLHLDLNRSTRPGPDSTARILLPLLKEHPERVHVSLFRSPKLKGIMARLVPPRFNEGWGTWHPKVYGADDTVLISGANLNTSYFSNRQDRYLQFVDQPGFAQYCFAFLEAASTFSYRLLPSSSPSEDYTLHWPDTMIHPHRIEAKAEQALTTFQRSQRLASPAPFVPETENRRSAEADNEHDVFIFPVIQAGQFNVREEERCLGLLFRELSAQQWPKPSPASHYDGPLVDLTSGYFALYKPYQQAIVGSHLACRILAASPKANGFFGSRGVSGRIPEAYTLFEQRFMSAVRSARREWPHDSSEPFPGVQLNEWEREGWTYHAKGIWVRPAPSATPVLTLFGSTNLNSRSANLDTELSFVLATTSPTLRQRLADEVDGLRTHAHAWRGGSNTDERKVRLGTRALVSIVGGML</sequence>
<dbReference type="PANTHER" id="PTHR12586:SF1">
    <property type="entry name" value="CDP-DIACYLGLYCEROL--GLYCEROL-3-PHOSPHATE 3-PHOSPHATIDYLTRANSFERASE, MITOCHONDRIAL"/>
    <property type="match status" value="1"/>
</dbReference>
<keyword evidence="7" id="KW-0547">Nucleotide-binding</keyword>
<comment type="subcellular location">
    <subcellularLocation>
        <location evidence="7">Mitochondrion</location>
    </subcellularLocation>
</comment>
<keyword evidence="2 7" id="KW-0808">Transferase</keyword>
<keyword evidence="5 7" id="KW-0594">Phospholipid biosynthesis</keyword>
<keyword evidence="9" id="KW-1185">Reference proteome</keyword>
<comment type="catalytic activity">
    <reaction evidence="7">
        <text>a CDP-1,2-diacyl-sn-glycerol + sn-glycerol 3-phosphate = a 1,2-diacyl-sn-glycero-3-phospho-(1'-sn-glycero-3'-phosphate) + CMP + H(+)</text>
        <dbReference type="Rhea" id="RHEA:12593"/>
        <dbReference type="ChEBI" id="CHEBI:15378"/>
        <dbReference type="ChEBI" id="CHEBI:57597"/>
        <dbReference type="ChEBI" id="CHEBI:58332"/>
        <dbReference type="ChEBI" id="CHEBI:60110"/>
        <dbReference type="ChEBI" id="CHEBI:60377"/>
        <dbReference type="EC" id="2.7.8.5"/>
    </reaction>
</comment>
<dbReference type="OrthoDB" id="10250191at2759"/>
<comment type="function">
    <text evidence="7">Functions in the biosynthesis of the anionic phospholipids phosphatidylglycerol and cardiolipin.</text>
</comment>
<dbReference type="GO" id="GO:0008444">
    <property type="term" value="F:CDP-diacylglycerol-glycerol-3-phosphate 3-phosphatidyltransferase activity"/>
    <property type="evidence" value="ECO:0007669"/>
    <property type="project" value="UniProtKB-EC"/>
</dbReference>
<evidence type="ECO:0000313" key="9">
    <source>
        <dbReference type="Proteomes" id="UP000193067"/>
    </source>
</evidence>
<evidence type="ECO:0000256" key="6">
    <source>
        <dbReference type="ARBA" id="ARBA00023264"/>
    </source>
</evidence>
<name>A0A1Y2J554_TRAC3</name>
<dbReference type="UniPathway" id="UPA00084">
    <property type="reaction ID" value="UER00503"/>
</dbReference>
<dbReference type="PANTHER" id="PTHR12586">
    <property type="entry name" value="CDP-DIACYLGLYCEROL--SERINE O-PHOSPHATIDYLTRANSFERASE"/>
    <property type="match status" value="1"/>
</dbReference>
<evidence type="ECO:0000256" key="2">
    <source>
        <dbReference type="ARBA" id="ARBA00022679"/>
    </source>
</evidence>
<keyword evidence="6 7" id="KW-1208">Phospholipid metabolism</keyword>
<keyword evidence="1 7" id="KW-0444">Lipid biosynthesis</keyword>
<comment type="pathway">
    <text evidence="7">Phospholipid metabolism; phosphatidylglycerol biosynthesis; phosphatidylglycerol from CDP-diacylglycerol: step 1/2.</text>
</comment>
<dbReference type="InterPro" id="IPR016270">
    <property type="entry name" value="PGS1"/>
</dbReference>
<dbReference type="AlphaFoldDB" id="A0A1Y2J554"/>
<keyword evidence="7" id="KW-0496">Mitochondrion</keyword>
<dbReference type="PIRSF" id="PIRSF000850">
    <property type="entry name" value="Phospholipase_D_PSS"/>
    <property type="match status" value="1"/>
</dbReference>
<evidence type="ECO:0000256" key="7">
    <source>
        <dbReference type="RuleBase" id="RU365024"/>
    </source>
</evidence>
<dbReference type="STRING" id="1353009.A0A1Y2J554"/>
<proteinExistence type="inferred from homology"/>
<comment type="similarity">
    <text evidence="7">Belongs to the CDP-alcohol phosphatidyltransferase class-II family.</text>
</comment>
<keyword evidence="4 7" id="KW-0443">Lipid metabolism</keyword>
<dbReference type="Gene3D" id="3.30.870.10">
    <property type="entry name" value="Endonuclease Chain A"/>
    <property type="match status" value="2"/>
</dbReference>
<dbReference type="SUPFAM" id="SSF56024">
    <property type="entry name" value="Phospholipase D/nuclease"/>
    <property type="match status" value="1"/>
</dbReference>
<organism evidence="8 9">
    <name type="scientific">Trametes coccinea (strain BRFM310)</name>
    <name type="common">Pycnoporus coccineus</name>
    <dbReference type="NCBI Taxonomy" id="1353009"/>
    <lineage>
        <taxon>Eukaryota</taxon>
        <taxon>Fungi</taxon>
        <taxon>Dikarya</taxon>
        <taxon>Basidiomycota</taxon>
        <taxon>Agaricomycotina</taxon>
        <taxon>Agaricomycetes</taxon>
        <taxon>Polyporales</taxon>
        <taxon>Polyporaceae</taxon>
        <taxon>Trametes</taxon>
    </lineage>
</organism>
<protein>
    <recommendedName>
        <fullName evidence="7">CDP-diacylglycerol--glycerol-3-phosphate 3-phosphatidyltransferase</fullName>
        <ecNumber evidence="7">2.7.8.5</ecNumber>
    </recommendedName>
</protein>
<evidence type="ECO:0000256" key="1">
    <source>
        <dbReference type="ARBA" id="ARBA00022516"/>
    </source>
</evidence>
<gene>
    <name evidence="8" type="ORF">PYCCODRAFT_1356567</name>
</gene>
<reference evidence="8 9" key="1">
    <citation type="journal article" date="2015" name="Biotechnol. Biofuels">
        <title>Enhanced degradation of softwood versus hardwood by the white-rot fungus Pycnoporus coccineus.</title>
        <authorList>
            <person name="Couturier M."/>
            <person name="Navarro D."/>
            <person name="Chevret D."/>
            <person name="Henrissat B."/>
            <person name="Piumi F."/>
            <person name="Ruiz-Duenas F.J."/>
            <person name="Martinez A.T."/>
            <person name="Grigoriev I.V."/>
            <person name="Riley R."/>
            <person name="Lipzen A."/>
            <person name="Berrin J.G."/>
            <person name="Master E.R."/>
            <person name="Rosso M.N."/>
        </authorList>
    </citation>
    <scope>NUCLEOTIDE SEQUENCE [LARGE SCALE GENOMIC DNA]</scope>
    <source>
        <strain evidence="8 9">BRFM310</strain>
    </source>
</reference>
<dbReference type="EMBL" id="KZ084086">
    <property type="protein sequence ID" value="OSD08467.1"/>
    <property type="molecule type" value="Genomic_DNA"/>
</dbReference>